<feature type="domain" description="Tetrahydrofolate dehydrogenase/cyclohydrolase catalytic" evidence="14">
    <location>
        <begin position="31"/>
        <end position="146"/>
    </location>
</feature>
<comment type="similarity">
    <text evidence="13">Belongs to the tetrahydrofolate dehydrogenase/cyclohydrolase family.</text>
</comment>
<dbReference type="PANTHER" id="PTHR48099">
    <property type="entry name" value="C-1-TETRAHYDROFOLATE SYNTHASE, CYTOPLASMIC-RELATED"/>
    <property type="match status" value="1"/>
</dbReference>
<dbReference type="PRINTS" id="PR00085">
    <property type="entry name" value="THFDHDRGNASE"/>
</dbReference>
<sequence>MPVDVIKNICDNARKNFRSKPVRKVMTAQNIDGTLISQTVRSEVAARVKARVQAGLRAPGLAVVLVGEDPASQVYVGSKRRACEEVGFVSKSFDLPATASEEALLSLVEELNNDPQIDGILVQLPLPAGMDTTKVLESIHPEKDVDGFHPYNVGRLAQRIPKLRSCTPKGIITLLERYNIPLRGKHAVIVGASNIVGRPMTLELLLAGCTTTTCHRFTQDLEGHIRQADILVVAVGKPNFIPGAWIKEGAVVVDVGINRLDTGKLVGDVEYDVARTRASFITPVPGGVGPMTVASLIENTMMACEQFHTQG</sequence>
<evidence type="ECO:0000259" key="14">
    <source>
        <dbReference type="Pfam" id="PF00763"/>
    </source>
</evidence>
<evidence type="ECO:0000256" key="12">
    <source>
        <dbReference type="ARBA" id="ARBA00036357"/>
    </source>
</evidence>
<dbReference type="FunFam" id="3.40.50.720:FF:000006">
    <property type="entry name" value="Bifunctional protein FolD"/>
    <property type="match status" value="1"/>
</dbReference>
<dbReference type="GO" id="GO:0000105">
    <property type="term" value="P:L-histidine biosynthetic process"/>
    <property type="evidence" value="ECO:0007669"/>
    <property type="project" value="UniProtKB-KW"/>
</dbReference>
<dbReference type="InterPro" id="IPR020867">
    <property type="entry name" value="THF_DH/CycHdrlase_CS"/>
</dbReference>
<evidence type="ECO:0000256" key="4">
    <source>
        <dbReference type="ARBA" id="ARBA00022605"/>
    </source>
</evidence>
<comment type="catalytic activity">
    <reaction evidence="12 13">
        <text>(6R)-5,10-methenyltetrahydrofolate + H2O = (6R)-10-formyltetrahydrofolate + H(+)</text>
        <dbReference type="Rhea" id="RHEA:23700"/>
        <dbReference type="ChEBI" id="CHEBI:15377"/>
        <dbReference type="ChEBI" id="CHEBI:15378"/>
        <dbReference type="ChEBI" id="CHEBI:57455"/>
        <dbReference type="ChEBI" id="CHEBI:195366"/>
        <dbReference type="EC" id="3.5.4.9"/>
    </reaction>
</comment>
<dbReference type="PANTHER" id="PTHR48099:SF5">
    <property type="entry name" value="C-1-TETRAHYDROFOLATE SYNTHASE, CYTOPLASMIC"/>
    <property type="match status" value="1"/>
</dbReference>
<dbReference type="Gene3D" id="3.40.50.10860">
    <property type="entry name" value="Leucine Dehydrogenase, chain A, domain 1"/>
    <property type="match status" value="1"/>
</dbReference>
<evidence type="ECO:0000256" key="11">
    <source>
        <dbReference type="ARBA" id="ARBA00023268"/>
    </source>
</evidence>
<keyword evidence="8 13" id="KW-0560">Oxidoreductase</keyword>
<dbReference type="SUPFAM" id="SSF51735">
    <property type="entry name" value="NAD(P)-binding Rossmann-fold domains"/>
    <property type="match status" value="1"/>
</dbReference>
<keyword evidence="11 13" id="KW-0511">Multifunctional enzyme</keyword>
<dbReference type="InterPro" id="IPR020631">
    <property type="entry name" value="THF_DH/CycHdrlase_NAD-bd_dom"/>
</dbReference>
<dbReference type="GO" id="GO:0035999">
    <property type="term" value="P:tetrahydrofolate interconversion"/>
    <property type="evidence" value="ECO:0007669"/>
    <property type="project" value="UniProtKB-UniRule"/>
</dbReference>
<evidence type="ECO:0000256" key="7">
    <source>
        <dbReference type="ARBA" id="ARBA00022857"/>
    </source>
</evidence>
<dbReference type="InterPro" id="IPR046346">
    <property type="entry name" value="Aminoacid_DH-like_N_sf"/>
</dbReference>
<gene>
    <name evidence="13 16" type="primary">folD</name>
    <name evidence="16" type="ORF">FLM02_15790</name>
</gene>
<keyword evidence="9 13" id="KW-0368">Histidine biosynthesis</keyword>
<dbReference type="InterPro" id="IPR036291">
    <property type="entry name" value="NAD(P)-bd_dom_sf"/>
</dbReference>
<feature type="binding site" evidence="13">
    <location>
        <begin position="191"/>
        <end position="193"/>
    </location>
    <ligand>
        <name>NADP(+)</name>
        <dbReference type="ChEBI" id="CHEBI:58349"/>
    </ligand>
</feature>
<evidence type="ECO:0000256" key="13">
    <source>
        <dbReference type="HAMAP-Rule" id="MF_01576"/>
    </source>
</evidence>
<reference evidence="16 17" key="1">
    <citation type="submission" date="2019-07" db="EMBL/GenBank/DDBJ databases">
        <title>Phenotypic and genotypic antimicrobial resistance traits of Vibrio cholerae non-O1/non-O139 isolated from a large Austrian lake frequently associated with cases of infection.</title>
        <authorList>
            <person name="Lepuschitz S."/>
            <person name="Baron S."/>
            <person name="Larvor E."/>
            <person name="Granier S."/>
            <person name="Pretzer C."/>
            <person name="Mach R.L."/>
            <person name="Farnleitner A.H."/>
            <person name="Ruppitsch W."/>
            <person name="Pleininger S."/>
            <person name="Indra A."/>
            <person name="Kirschner A.K.T."/>
        </authorList>
    </citation>
    <scope>NUCLEOTIDE SEQUENCE [LARGE SCALE GENOMIC DNA]</scope>
    <source>
        <strain evidence="16 17">A12JL36W90</strain>
    </source>
</reference>
<dbReference type="NCBIfam" id="NF008058">
    <property type="entry name" value="PRK10792.1"/>
    <property type="match status" value="1"/>
</dbReference>
<organism evidence="16 17">
    <name type="scientific">Vibrio cholerae</name>
    <dbReference type="NCBI Taxonomy" id="666"/>
    <lineage>
        <taxon>Bacteria</taxon>
        <taxon>Pseudomonadati</taxon>
        <taxon>Pseudomonadota</taxon>
        <taxon>Gammaproteobacteria</taxon>
        <taxon>Vibrionales</taxon>
        <taxon>Vibrionaceae</taxon>
        <taxon>Vibrio</taxon>
    </lineage>
</organism>
<evidence type="ECO:0000256" key="2">
    <source>
        <dbReference type="ARBA" id="ARBA00011738"/>
    </source>
</evidence>
<keyword evidence="6 13" id="KW-0378">Hydrolase</keyword>
<dbReference type="GO" id="GO:0004488">
    <property type="term" value="F:methylenetetrahydrofolate dehydrogenase (NADP+) activity"/>
    <property type="evidence" value="ECO:0007669"/>
    <property type="project" value="UniProtKB-UniRule"/>
</dbReference>
<evidence type="ECO:0000256" key="8">
    <source>
        <dbReference type="ARBA" id="ARBA00023002"/>
    </source>
</evidence>
<dbReference type="Pfam" id="PF02882">
    <property type="entry name" value="THF_DHG_CYH_C"/>
    <property type="match status" value="1"/>
</dbReference>
<dbReference type="InterPro" id="IPR000672">
    <property type="entry name" value="THF_DH/CycHdrlase"/>
</dbReference>
<keyword evidence="3 13" id="KW-0554">One-carbon metabolism</keyword>
<evidence type="ECO:0000313" key="17">
    <source>
        <dbReference type="Proteomes" id="UP000319979"/>
    </source>
</evidence>
<evidence type="ECO:0000313" key="16">
    <source>
        <dbReference type="EMBL" id="TQP10437.1"/>
    </source>
</evidence>
<dbReference type="EMBL" id="VIOS01000078">
    <property type="protein sequence ID" value="TQP10437.1"/>
    <property type="molecule type" value="Genomic_DNA"/>
</dbReference>
<dbReference type="UniPathway" id="UPA00193"/>
<evidence type="ECO:0000256" key="10">
    <source>
        <dbReference type="ARBA" id="ARBA00023167"/>
    </source>
</evidence>
<feature type="domain" description="Tetrahydrofolate dehydrogenase/cyclohydrolase NAD(P)-binding" evidence="15">
    <location>
        <begin position="165"/>
        <end position="306"/>
    </location>
</feature>
<keyword evidence="10 13" id="KW-0486">Methionine biosynthesis</keyword>
<comment type="subunit">
    <text evidence="2 13">Homodimer.</text>
</comment>
<evidence type="ECO:0000256" key="9">
    <source>
        <dbReference type="ARBA" id="ARBA00023102"/>
    </source>
</evidence>
<accession>A0A3M8K0W6</accession>
<comment type="catalytic activity">
    <reaction evidence="13">
        <text>(6R)-5,10-methylene-5,6,7,8-tetrahydrofolate + NADP(+) = (6R)-5,10-methenyltetrahydrofolate + NADPH</text>
        <dbReference type="Rhea" id="RHEA:22812"/>
        <dbReference type="ChEBI" id="CHEBI:15636"/>
        <dbReference type="ChEBI" id="CHEBI:57455"/>
        <dbReference type="ChEBI" id="CHEBI:57783"/>
        <dbReference type="ChEBI" id="CHEBI:58349"/>
        <dbReference type="EC" id="1.5.1.5"/>
    </reaction>
</comment>
<keyword evidence="4 13" id="KW-0028">Amino-acid biosynthesis</keyword>
<dbReference type="FunFam" id="3.40.50.10860:FF:000001">
    <property type="entry name" value="Bifunctional protein FolD"/>
    <property type="match status" value="1"/>
</dbReference>
<comment type="function">
    <text evidence="13">Catalyzes the oxidation of 5,10-methylenetetrahydrofolate to 5,10-methenyltetrahydrofolate and then the hydrolysis of 5,10-methenyltetrahydrofolate to 10-formyltetrahydrofolate.</text>
</comment>
<evidence type="ECO:0000256" key="6">
    <source>
        <dbReference type="ARBA" id="ARBA00022801"/>
    </source>
</evidence>
<dbReference type="CDD" id="cd01080">
    <property type="entry name" value="NAD_bind_m-THF_DH_Cyclohyd"/>
    <property type="match status" value="1"/>
</dbReference>
<name>A0A3M8K0W6_VIBCL</name>
<feature type="binding site" evidence="13">
    <location>
        <position position="257"/>
    </location>
    <ligand>
        <name>NADP(+)</name>
        <dbReference type="ChEBI" id="CHEBI:58349"/>
    </ligand>
</feature>
<dbReference type="GO" id="GO:0004477">
    <property type="term" value="F:methenyltetrahydrofolate cyclohydrolase activity"/>
    <property type="evidence" value="ECO:0007669"/>
    <property type="project" value="UniProtKB-UniRule"/>
</dbReference>
<evidence type="ECO:0000256" key="3">
    <source>
        <dbReference type="ARBA" id="ARBA00022563"/>
    </source>
</evidence>
<dbReference type="InterPro" id="IPR020630">
    <property type="entry name" value="THF_DH/CycHdrlase_cat_dom"/>
</dbReference>
<dbReference type="SUPFAM" id="SSF53223">
    <property type="entry name" value="Aminoacid dehydrogenase-like, N-terminal domain"/>
    <property type="match status" value="1"/>
</dbReference>
<dbReference type="GO" id="GO:0006164">
    <property type="term" value="P:purine nucleotide biosynthetic process"/>
    <property type="evidence" value="ECO:0007669"/>
    <property type="project" value="UniProtKB-KW"/>
</dbReference>
<dbReference type="EC" id="3.5.4.9" evidence="13"/>
<evidence type="ECO:0000259" key="15">
    <source>
        <dbReference type="Pfam" id="PF02882"/>
    </source>
</evidence>
<dbReference type="EC" id="1.5.1.5" evidence="13"/>
<comment type="pathway">
    <text evidence="1 13">One-carbon metabolism; tetrahydrofolate interconversion.</text>
</comment>
<dbReference type="GO" id="GO:0005829">
    <property type="term" value="C:cytosol"/>
    <property type="evidence" value="ECO:0007669"/>
    <property type="project" value="TreeGrafter"/>
</dbReference>
<dbReference type="Gene3D" id="3.40.50.720">
    <property type="entry name" value="NAD(P)-binding Rossmann-like Domain"/>
    <property type="match status" value="1"/>
</dbReference>
<proteinExistence type="inferred from homology"/>
<evidence type="ECO:0000256" key="5">
    <source>
        <dbReference type="ARBA" id="ARBA00022755"/>
    </source>
</evidence>
<comment type="caution">
    <text evidence="16">The sequence shown here is derived from an EMBL/GenBank/DDBJ whole genome shotgun (WGS) entry which is preliminary data.</text>
</comment>
<comment type="caution">
    <text evidence="13">Lacks conserved residue(s) required for the propagation of feature annotation.</text>
</comment>
<dbReference type="HAMAP" id="MF_01576">
    <property type="entry name" value="THF_DHG_CYH"/>
    <property type="match status" value="1"/>
</dbReference>
<keyword evidence="5 13" id="KW-0658">Purine biosynthesis</keyword>
<dbReference type="AlphaFoldDB" id="A0A3M8K0W6"/>
<dbReference type="Proteomes" id="UP000319979">
    <property type="component" value="Unassembled WGS sequence"/>
</dbReference>
<dbReference type="PROSITE" id="PS00767">
    <property type="entry name" value="THF_DHG_CYH_2"/>
    <property type="match status" value="1"/>
</dbReference>
<dbReference type="GO" id="GO:0009086">
    <property type="term" value="P:methionine biosynthetic process"/>
    <property type="evidence" value="ECO:0007669"/>
    <property type="project" value="UniProtKB-KW"/>
</dbReference>
<evidence type="ECO:0000256" key="1">
    <source>
        <dbReference type="ARBA" id="ARBA00004777"/>
    </source>
</evidence>
<protein>
    <recommendedName>
        <fullName evidence="13">Bifunctional protein FolD</fullName>
    </recommendedName>
    <domain>
        <recommendedName>
            <fullName evidence="13">Methylenetetrahydrofolate dehydrogenase</fullName>
            <ecNumber evidence="13">1.5.1.5</ecNumber>
        </recommendedName>
    </domain>
    <domain>
        <recommendedName>
            <fullName evidence="13">Methenyltetrahydrofolate cyclohydrolase</fullName>
            <ecNumber evidence="13">3.5.4.9</ecNumber>
        </recommendedName>
    </domain>
</protein>
<keyword evidence="7 13" id="KW-0521">NADP</keyword>
<dbReference type="NCBIfam" id="NF010783">
    <property type="entry name" value="PRK14186.1"/>
    <property type="match status" value="1"/>
</dbReference>
<dbReference type="Pfam" id="PF00763">
    <property type="entry name" value="THF_DHG_CYH"/>
    <property type="match status" value="1"/>
</dbReference>